<feature type="compositionally biased region" description="Basic and acidic residues" evidence="6">
    <location>
        <begin position="568"/>
        <end position="578"/>
    </location>
</feature>
<evidence type="ECO:0000256" key="2">
    <source>
        <dbReference type="ARBA" id="ARBA00022723"/>
    </source>
</evidence>
<dbReference type="InterPro" id="IPR002401">
    <property type="entry name" value="Cyt_P450_E_grp-I"/>
</dbReference>
<proteinExistence type="inferred from homology"/>
<comment type="similarity">
    <text evidence="1">Belongs to the cytochrome P450 family.</text>
</comment>
<reference evidence="8" key="2">
    <citation type="submission" date="2023-06" db="EMBL/GenBank/DDBJ databases">
        <authorList>
            <consortium name="Lawrence Berkeley National Laboratory"/>
            <person name="Haridas S."/>
            <person name="Hensen N."/>
            <person name="Bonometti L."/>
            <person name="Westerberg I."/>
            <person name="Brannstrom I.O."/>
            <person name="Guillou S."/>
            <person name="Cros-Aarteil S."/>
            <person name="Calhoun S."/>
            <person name="Kuo A."/>
            <person name="Mondo S."/>
            <person name="Pangilinan J."/>
            <person name="Riley R."/>
            <person name="LaButti K."/>
            <person name="Andreopoulos B."/>
            <person name="Lipzen A."/>
            <person name="Chen C."/>
            <person name="Yanf M."/>
            <person name="Daum C."/>
            <person name="Ng V."/>
            <person name="Clum A."/>
            <person name="Steindorff A."/>
            <person name="Ohm R."/>
            <person name="Martin F."/>
            <person name="Silar P."/>
            <person name="Natvig D."/>
            <person name="Lalanne C."/>
            <person name="Gautier V."/>
            <person name="Ament-velasquez S.L."/>
            <person name="Kruys A."/>
            <person name="Hutchinson M.I."/>
            <person name="Powell A.J."/>
            <person name="Barry K."/>
            <person name="Miller A.N."/>
            <person name="Grigoriev I.V."/>
            <person name="Debuchy R."/>
            <person name="Gladieux P."/>
            <person name="Thoren M.H."/>
            <person name="Johannesson H."/>
        </authorList>
    </citation>
    <scope>NUCLEOTIDE SEQUENCE</scope>
    <source>
        <strain evidence="8">CBS 232.78</strain>
    </source>
</reference>
<evidence type="ECO:0000256" key="6">
    <source>
        <dbReference type="SAM" id="MobiDB-lite"/>
    </source>
</evidence>
<dbReference type="GO" id="GO:0016705">
    <property type="term" value="F:oxidoreductase activity, acting on paired donors, with incorporation or reduction of molecular oxygen"/>
    <property type="evidence" value="ECO:0007669"/>
    <property type="project" value="InterPro"/>
</dbReference>
<dbReference type="SUPFAM" id="SSF48264">
    <property type="entry name" value="Cytochrome P450"/>
    <property type="match status" value="1"/>
</dbReference>
<accession>A0AAE0K224</accession>
<keyword evidence="4 5" id="KW-0408">Iron</keyword>
<dbReference type="Gene3D" id="1.10.630.10">
    <property type="entry name" value="Cytochrome P450"/>
    <property type="match status" value="1"/>
</dbReference>
<keyword evidence="2 5" id="KW-0479">Metal-binding</keyword>
<gene>
    <name evidence="8" type="ORF">B0H63DRAFT_534931</name>
</gene>
<comment type="cofactor">
    <cofactor evidence="5">
        <name>heme</name>
        <dbReference type="ChEBI" id="CHEBI:30413"/>
    </cofactor>
</comment>
<evidence type="ECO:0000256" key="4">
    <source>
        <dbReference type="ARBA" id="ARBA00023004"/>
    </source>
</evidence>
<organism evidence="8 9">
    <name type="scientific">Podospora didyma</name>
    <dbReference type="NCBI Taxonomy" id="330526"/>
    <lineage>
        <taxon>Eukaryota</taxon>
        <taxon>Fungi</taxon>
        <taxon>Dikarya</taxon>
        <taxon>Ascomycota</taxon>
        <taxon>Pezizomycotina</taxon>
        <taxon>Sordariomycetes</taxon>
        <taxon>Sordariomycetidae</taxon>
        <taxon>Sordariales</taxon>
        <taxon>Podosporaceae</taxon>
        <taxon>Podospora</taxon>
    </lineage>
</organism>
<feature type="chain" id="PRO_5042010014" evidence="7">
    <location>
        <begin position="25"/>
        <end position="657"/>
    </location>
</feature>
<evidence type="ECO:0000256" key="7">
    <source>
        <dbReference type="SAM" id="SignalP"/>
    </source>
</evidence>
<reference evidence="8" key="1">
    <citation type="journal article" date="2023" name="Mol. Phylogenet. Evol.">
        <title>Genome-scale phylogeny and comparative genomics of the fungal order Sordariales.</title>
        <authorList>
            <person name="Hensen N."/>
            <person name="Bonometti L."/>
            <person name="Westerberg I."/>
            <person name="Brannstrom I.O."/>
            <person name="Guillou S."/>
            <person name="Cros-Aarteil S."/>
            <person name="Calhoun S."/>
            <person name="Haridas S."/>
            <person name="Kuo A."/>
            <person name="Mondo S."/>
            <person name="Pangilinan J."/>
            <person name="Riley R."/>
            <person name="LaButti K."/>
            <person name="Andreopoulos B."/>
            <person name="Lipzen A."/>
            <person name="Chen C."/>
            <person name="Yan M."/>
            <person name="Daum C."/>
            <person name="Ng V."/>
            <person name="Clum A."/>
            <person name="Steindorff A."/>
            <person name="Ohm R.A."/>
            <person name="Martin F."/>
            <person name="Silar P."/>
            <person name="Natvig D.O."/>
            <person name="Lalanne C."/>
            <person name="Gautier V."/>
            <person name="Ament-Velasquez S.L."/>
            <person name="Kruys A."/>
            <person name="Hutchinson M.I."/>
            <person name="Powell A.J."/>
            <person name="Barry K."/>
            <person name="Miller A.N."/>
            <person name="Grigoriev I.V."/>
            <person name="Debuchy R."/>
            <person name="Gladieux P."/>
            <person name="Hiltunen Thoren M."/>
            <person name="Johannesson H."/>
        </authorList>
    </citation>
    <scope>NUCLEOTIDE SEQUENCE</scope>
    <source>
        <strain evidence="8">CBS 232.78</strain>
    </source>
</reference>
<name>A0AAE0K224_9PEZI</name>
<dbReference type="PANTHER" id="PTHR46300:SF8">
    <property type="entry name" value="CYTOCHROME P450 2E1"/>
    <property type="match status" value="1"/>
</dbReference>
<evidence type="ECO:0000256" key="3">
    <source>
        <dbReference type="ARBA" id="ARBA00023002"/>
    </source>
</evidence>
<keyword evidence="7" id="KW-0732">Signal</keyword>
<dbReference type="InterPro" id="IPR050364">
    <property type="entry name" value="Cytochrome_P450_fung"/>
</dbReference>
<feature type="binding site" description="axial binding residue" evidence="5">
    <location>
        <position position="442"/>
    </location>
    <ligand>
        <name>heme</name>
        <dbReference type="ChEBI" id="CHEBI:30413"/>
    </ligand>
    <ligandPart>
        <name>Fe</name>
        <dbReference type="ChEBI" id="CHEBI:18248"/>
    </ligandPart>
</feature>
<keyword evidence="3" id="KW-0560">Oxidoreductase</keyword>
<dbReference type="PANTHER" id="PTHR46300">
    <property type="entry name" value="P450, PUTATIVE (EUROFUNG)-RELATED-RELATED"/>
    <property type="match status" value="1"/>
</dbReference>
<keyword evidence="9" id="KW-1185">Reference proteome</keyword>
<dbReference type="PRINTS" id="PR00385">
    <property type="entry name" value="P450"/>
</dbReference>
<sequence>MAFPFILLVVVSVALLAVNRYVNRRKMAPGIQPLPGPMNLPFIGRVHDIPAKASWLKFYEWSKEYGPIYQTKMFGSTHVWISSEQIAHDLLSKRALIYSDRPMIPNLPDNRTSGDYLALLGRTETWKRQRKLCSHLMHTSALASLHDYPHRERNRFLYLMYRDPSKYLEWIEQFTSRTVSRLSWGTTHPAQMLRHTTFGLLETISPSGALPNIVSFLRHVPACLSPWKKKENARHALEDRLFRANVGFVGQQMAAHRAEPSFIKTFLETKQSTDEKERTKWGDMDEAMHVVGLMAIAGALTIGSPIQSYLLAMCHYPEWQRKLQSEIDTVLGGQCPTWEDREKLPMLRAVVKEVIRWRPPVPTGIPHAVEKDDIYNGYLIPAGATIHALEWGITRDESMYPDAETFNPLRWLDPAYPTFREPLTQYPNLNGFSQFGFGRRTCQGIPIVEQDLFLTMGGLAWAFDVRKKRDPITGTEIPVHWNDYTPLLIAKPCRFDFDAIPRSEAKLHQMRAMYDGAARDQAQEMDDAEGFELFGDFMTVEHGEGAEKVDVGRHLHHHPHHPYYPQQHPEKIGNRDGEYDADESDHDVLINVRDSSPEPGLSFRGDSSTEPSEPSEPASDKEDEEEVKILQVDKKLRVWKVESMVTVLDVPGAWRWA</sequence>
<dbReference type="GO" id="GO:0004497">
    <property type="term" value="F:monooxygenase activity"/>
    <property type="evidence" value="ECO:0007669"/>
    <property type="project" value="InterPro"/>
</dbReference>
<dbReference type="Pfam" id="PF00067">
    <property type="entry name" value="p450"/>
    <property type="match status" value="1"/>
</dbReference>
<evidence type="ECO:0000256" key="5">
    <source>
        <dbReference type="PIRSR" id="PIRSR602401-1"/>
    </source>
</evidence>
<dbReference type="GO" id="GO:0020037">
    <property type="term" value="F:heme binding"/>
    <property type="evidence" value="ECO:0007669"/>
    <property type="project" value="InterPro"/>
</dbReference>
<dbReference type="InterPro" id="IPR001128">
    <property type="entry name" value="Cyt_P450"/>
</dbReference>
<evidence type="ECO:0000313" key="8">
    <source>
        <dbReference type="EMBL" id="KAK3368618.1"/>
    </source>
</evidence>
<protein>
    <submittedName>
        <fullName evidence="8">Cytochrome P450</fullName>
    </submittedName>
</protein>
<dbReference type="Proteomes" id="UP001285441">
    <property type="component" value="Unassembled WGS sequence"/>
</dbReference>
<dbReference type="CDD" id="cd11065">
    <property type="entry name" value="CYP64-like"/>
    <property type="match status" value="1"/>
</dbReference>
<dbReference type="GO" id="GO:0005506">
    <property type="term" value="F:iron ion binding"/>
    <property type="evidence" value="ECO:0007669"/>
    <property type="project" value="InterPro"/>
</dbReference>
<dbReference type="PRINTS" id="PR00463">
    <property type="entry name" value="EP450I"/>
</dbReference>
<evidence type="ECO:0000256" key="1">
    <source>
        <dbReference type="ARBA" id="ARBA00010617"/>
    </source>
</evidence>
<feature type="region of interest" description="Disordered" evidence="6">
    <location>
        <begin position="555"/>
        <end position="626"/>
    </location>
</feature>
<dbReference type="EMBL" id="JAULSW010000010">
    <property type="protein sequence ID" value="KAK3368618.1"/>
    <property type="molecule type" value="Genomic_DNA"/>
</dbReference>
<evidence type="ECO:0000313" key="9">
    <source>
        <dbReference type="Proteomes" id="UP001285441"/>
    </source>
</evidence>
<keyword evidence="5" id="KW-0349">Heme</keyword>
<feature type="compositionally biased region" description="Low complexity" evidence="6">
    <location>
        <begin position="606"/>
        <end position="617"/>
    </location>
</feature>
<dbReference type="InterPro" id="IPR036396">
    <property type="entry name" value="Cyt_P450_sf"/>
</dbReference>
<comment type="caution">
    <text evidence="8">The sequence shown here is derived from an EMBL/GenBank/DDBJ whole genome shotgun (WGS) entry which is preliminary data.</text>
</comment>
<dbReference type="AlphaFoldDB" id="A0AAE0K224"/>
<feature type="signal peptide" evidence="7">
    <location>
        <begin position="1"/>
        <end position="24"/>
    </location>
</feature>